<feature type="non-terminal residue" evidence="1">
    <location>
        <position position="1"/>
    </location>
</feature>
<dbReference type="EMBL" id="CAJOBI010165289">
    <property type="protein sequence ID" value="CAF4867083.1"/>
    <property type="molecule type" value="Genomic_DNA"/>
</dbReference>
<accession>A0A8S3BW35</accession>
<organism evidence="1 2">
    <name type="scientific">Rotaria magnacalcarata</name>
    <dbReference type="NCBI Taxonomy" id="392030"/>
    <lineage>
        <taxon>Eukaryota</taxon>
        <taxon>Metazoa</taxon>
        <taxon>Spiralia</taxon>
        <taxon>Gnathifera</taxon>
        <taxon>Rotifera</taxon>
        <taxon>Eurotatoria</taxon>
        <taxon>Bdelloidea</taxon>
        <taxon>Philodinida</taxon>
        <taxon>Philodinidae</taxon>
        <taxon>Rotaria</taxon>
    </lineage>
</organism>
<name>A0A8S3BW35_9BILA</name>
<proteinExistence type="predicted"/>
<gene>
    <name evidence="1" type="ORF">SMN809_LOCUS50149</name>
</gene>
<evidence type="ECO:0000313" key="2">
    <source>
        <dbReference type="Proteomes" id="UP000676336"/>
    </source>
</evidence>
<sequence length="59" mass="6875">MFVSLPNVDILSEIKSISRPNLKQLTITSYRTITDYEEFFLPVLQRLSNVEYLTLLLVV</sequence>
<evidence type="ECO:0000313" key="1">
    <source>
        <dbReference type="EMBL" id="CAF4867083.1"/>
    </source>
</evidence>
<protein>
    <submittedName>
        <fullName evidence="1">Uncharacterized protein</fullName>
    </submittedName>
</protein>
<reference evidence="1" key="1">
    <citation type="submission" date="2021-02" db="EMBL/GenBank/DDBJ databases">
        <authorList>
            <person name="Nowell W R."/>
        </authorList>
    </citation>
    <scope>NUCLEOTIDE SEQUENCE</scope>
</reference>
<dbReference type="Proteomes" id="UP000676336">
    <property type="component" value="Unassembled WGS sequence"/>
</dbReference>
<dbReference type="AlphaFoldDB" id="A0A8S3BW35"/>
<comment type="caution">
    <text evidence="1">The sequence shown here is derived from an EMBL/GenBank/DDBJ whole genome shotgun (WGS) entry which is preliminary data.</text>
</comment>